<evidence type="ECO:0000313" key="3">
    <source>
        <dbReference type="Proteomes" id="UP000007798"/>
    </source>
</evidence>
<dbReference type="KEGG" id="dwi:6638917"/>
<protein>
    <submittedName>
        <fullName evidence="2">Uncharacterized protein</fullName>
    </submittedName>
</protein>
<accession>B4MLX4</accession>
<sequence>MEEPNRIIKTDLPDCEEKDEPVSKDSEVLTKHIKRRVLTQLEKFGTTPHTLKIAAAHRRGDNTNSIIDYIISSANKAEECVDQECNSVSLNNINQWLELMKNMELTQFCEHEAGVVMNAIVRNEPQSKPEELNGINMTEVYKFLENALIGQPQKALSEPSQSFLFREIALLIAEANSDQSDVEARKMGQNLYNCQDYNYVDQPHKASLDPLFLDKS</sequence>
<reference evidence="2 3" key="1">
    <citation type="journal article" date="2007" name="Nature">
        <title>Evolution of genes and genomes on the Drosophila phylogeny.</title>
        <authorList>
            <consortium name="Drosophila 12 Genomes Consortium"/>
            <person name="Clark A.G."/>
            <person name="Eisen M.B."/>
            <person name="Smith D.R."/>
            <person name="Bergman C.M."/>
            <person name="Oliver B."/>
            <person name="Markow T.A."/>
            <person name="Kaufman T.C."/>
            <person name="Kellis M."/>
            <person name="Gelbart W."/>
            <person name="Iyer V.N."/>
            <person name="Pollard D.A."/>
            <person name="Sackton T.B."/>
            <person name="Larracuente A.M."/>
            <person name="Singh N.D."/>
            <person name="Abad J.P."/>
            <person name="Abt D.N."/>
            <person name="Adryan B."/>
            <person name="Aguade M."/>
            <person name="Akashi H."/>
            <person name="Anderson W.W."/>
            <person name="Aquadro C.F."/>
            <person name="Ardell D.H."/>
            <person name="Arguello R."/>
            <person name="Artieri C.G."/>
            <person name="Barbash D.A."/>
            <person name="Barker D."/>
            <person name="Barsanti P."/>
            <person name="Batterham P."/>
            <person name="Batzoglou S."/>
            <person name="Begun D."/>
            <person name="Bhutkar A."/>
            <person name="Blanco E."/>
            <person name="Bosak S.A."/>
            <person name="Bradley R.K."/>
            <person name="Brand A.D."/>
            <person name="Brent M.R."/>
            <person name="Brooks A.N."/>
            <person name="Brown R.H."/>
            <person name="Butlin R.K."/>
            <person name="Caggese C."/>
            <person name="Calvi B.R."/>
            <person name="Bernardo de Carvalho A."/>
            <person name="Caspi A."/>
            <person name="Castrezana S."/>
            <person name="Celniker S.E."/>
            <person name="Chang J.L."/>
            <person name="Chapple C."/>
            <person name="Chatterji S."/>
            <person name="Chinwalla A."/>
            <person name="Civetta A."/>
            <person name="Clifton S.W."/>
            <person name="Comeron J.M."/>
            <person name="Costello J.C."/>
            <person name="Coyne J.A."/>
            <person name="Daub J."/>
            <person name="David R.G."/>
            <person name="Delcher A.L."/>
            <person name="Delehaunty K."/>
            <person name="Do C.B."/>
            <person name="Ebling H."/>
            <person name="Edwards K."/>
            <person name="Eickbush T."/>
            <person name="Evans J.D."/>
            <person name="Filipski A."/>
            <person name="Findeiss S."/>
            <person name="Freyhult E."/>
            <person name="Fulton L."/>
            <person name="Fulton R."/>
            <person name="Garcia A.C."/>
            <person name="Gardiner A."/>
            <person name="Garfield D.A."/>
            <person name="Garvin B.E."/>
            <person name="Gibson G."/>
            <person name="Gilbert D."/>
            <person name="Gnerre S."/>
            <person name="Godfrey J."/>
            <person name="Good R."/>
            <person name="Gotea V."/>
            <person name="Gravely B."/>
            <person name="Greenberg A.J."/>
            <person name="Griffiths-Jones S."/>
            <person name="Gross S."/>
            <person name="Guigo R."/>
            <person name="Gustafson E.A."/>
            <person name="Haerty W."/>
            <person name="Hahn M.W."/>
            <person name="Halligan D.L."/>
            <person name="Halpern A.L."/>
            <person name="Halter G.M."/>
            <person name="Han M.V."/>
            <person name="Heger A."/>
            <person name="Hillier L."/>
            <person name="Hinrichs A.S."/>
            <person name="Holmes I."/>
            <person name="Hoskins R.A."/>
            <person name="Hubisz M.J."/>
            <person name="Hultmark D."/>
            <person name="Huntley M.A."/>
            <person name="Jaffe D.B."/>
            <person name="Jagadeeshan S."/>
            <person name="Jeck W.R."/>
            <person name="Johnson J."/>
            <person name="Jones C.D."/>
            <person name="Jordan W.C."/>
            <person name="Karpen G.H."/>
            <person name="Kataoka E."/>
            <person name="Keightley P.D."/>
            <person name="Kheradpour P."/>
            <person name="Kirkness E.F."/>
            <person name="Koerich L.B."/>
            <person name="Kristiansen K."/>
            <person name="Kudrna D."/>
            <person name="Kulathinal R.J."/>
            <person name="Kumar S."/>
            <person name="Kwok R."/>
            <person name="Lander E."/>
            <person name="Langley C.H."/>
            <person name="Lapoint R."/>
            <person name="Lazzaro B.P."/>
            <person name="Lee S.J."/>
            <person name="Levesque L."/>
            <person name="Li R."/>
            <person name="Lin C.F."/>
            <person name="Lin M.F."/>
            <person name="Lindblad-Toh K."/>
            <person name="Llopart A."/>
            <person name="Long M."/>
            <person name="Low L."/>
            <person name="Lozovsky E."/>
            <person name="Lu J."/>
            <person name="Luo M."/>
            <person name="Machado C.A."/>
            <person name="Makalowski W."/>
            <person name="Marzo M."/>
            <person name="Matsuda M."/>
            <person name="Matzkin L."/>
            <person name="McAllister B."/>
            <person name="McBride C.S."/>
            <person name="McKernan B."/>
            <person name="McKernan K."/>
            <person name="Mendez-Lago M."/>
            <person name="Minx P."/>
            <person name="Mollenhauer M.U."/>
            <person name="Montooth K."/>
            <person name="Mount S.M."/>
            <person name="Mu X."/>
            <person name="Myers E."/>
            <person name="Negre B."/>
            <person name="Newfeld S."/>
            <person name="Nielsen R."/>
            <person name="Noor M.A."/>
            <person name="O'Grady P."/>
            <person name="Pachter L."/>
            <person name="Papaceit M."/>
            <person name="Parisi M.J."/>
            <person name="Parisi M."/>
            <person name="Parts L."/>
            <person name="Pedersen J.S."/>
            <person name="Pesole G."/>
            <person name="Phillippy A.M."/>
            <person name="Ponting C.P."/>
            <person name="Pop M."/>
            <person name="Porcelli D."/>
            <person name="Powell J.R."/>
            <person name="Prohaska S."/>
            <person name="Pruitt K."/>
            <person name="Puig M."/>
            <person name="Quesneville H."/>
            <person name="Ram K.R."/>
            <person name="Rand D."/>
            <person name="Rasmussen M.D."/>
            <person name="Reed L.K."/>
            <person name="Reenan R."/>
            <person name="Reily A."/>
            <person name="Remington K.A."/>
            <person name="Rieger T.T."/>
            <person name="Ritchie M.G."/>
            <person name="Robin C."/>
            <person name="Rogers Y.H."/>
            <person name="Rohde C."/>
            <person name="Rozas J."/>
            <person name="Rubenfield M.J."/>
            <person name="Ruiz A."/>
            <person name="Russo S."/>
            <person name="Salzberg S.L."/>
            <person name="Sanchez-Gracia A."/>
            <person name="Saranga D.J."/>
            <person name="Sato H."/>
            <person name="Schaeffer S.W."/>
            <person name="Schatz M.C."/>
            <person name="Schlenke T."/>
            <person name="Schwartz R."/>
            <person name="Segarra C."/>
            <person name="Singh R.S."/>
            <person name="Sirot L."/>
            <person name="Sirota M."/>
            <person name="Sisneros N.B."/>
            <person name="Smith C.D."/>
            <person name="Smith T.F."/>
            <person name="Spieth J."/>
            <person name="Stage D.E."/>
            <person name="Stark A."/>
            <person name="Stephan W."/>
            <person name="Strausberg R.L."/>
            <person name="Strempel S."/>
            <person name="Sturgill D."/>
            <person name="Sutton G."/>
            <person name="Sutton G.G."/>
            <person name="Tao W."/>
            <person name="Teichmann S."/>
            <person name="Tobari Y.N."/>
            <person name="Tomimura Y."/>
            <person name="Tsolas J.M."/>
            <person name="Valente V.L."/>
            <person name="Venter E."/>
            <person name="Venter J.C."/>
            <person name="Vicario S."/>
            <person name="Vieira F.G."/>
            <person name="Vilella A.J."/>
            <person name="Villasante A."/>
            <person name="Walenz B."/>
            <person name="Wang J."/>
            <person name="Wasserman M."/>
            <person name="Watts T."/>
            <person name="Wilson D."/>
            <person name="Wilson R.K."/>
            <person name="Wing R.A."/>
            <person name="Wolfner M.F."/>
            <person name="Wong A."/>
            <person name="Wong G.K."/>
            <person name="Wu C.I."/>
            <person name="Wu G."/>
            <person name="Yamamoto D."/>
            <person name="Yang H.P."/>
            <person name="Yang S.P."/>
            <person name="Yorke J.A."/>
            <person name="Yoshida K."/>
            <person name="Zdobnov E."/>
            <person name="Zhang P."/>
            <person name="Zhang Y."/>
            <person name="Zimin A.V."/>
            <person name="Baldwin J."/>
            <person name="Abdouelleil A."/>
            <person name="Abdulkadir J."/>
            <person name="Abebe A."/>
            <person name="Abera B."/>
            <person name="Abreu J."/>
            <person name="Acer S.C."/>
            <person name="Aftuck L."/>
            <person name="Alexander A."/>
            <person name="An P."/>
            <person name="Anderson E."/>
            <person name="Anderson S."/>
            <person name="Arachi H."/>
            <person name="Azer M."/>
            <person name="Bachantsang P."/>
            <person name="Barry A."/>
            <person name="Bayul T."/>
            <person name="Berlin A."/>
            <person name="Bessette D."/>
            <person name="Bloom T."/>
            <person name="Blye J."/>
            <person name="Boguslavskiy L."/>
            <person name="Bonnet C."/>
            <person name="Boukhgalter B."/>
            <person name="Bourzgui I."/>
            <person name="Brown A."/>
            <person name="Cahill P."/>
            <person name="Channer S."/>
            <person name="Cheshatsang Y."/>
            <person name="Chuda L."/>
            <person name="Citroen M."/>
            <person name="Collymore A."/>
            <person name="Cooke P."/>
            <person name="Costello M."/>
            <person name="D'Aco K."/>
            <person name="Daza R."/>
            <person name="De Haan G."/>
            <person name="DeGray S."/>
            <person name="DeMaso C."/>
            <person name="Dhargay N."/>
            <person name="Dooley K."/>
            <person name="Dooley E."/>
            <person name="Doricent M."/>
            <person name="Dorje P."/>
            <person name="Dorjee K."/>
            <person name="Dupes A."/>
            <person name="Elong R."/>
            <person name="Falk J."/>
            <person name="Farina A."/>
            <person name="Faro S."/>
            <person name="Ferguson D."/>
            <person name="Fisher S."/>
            <person name="Foley C.D."/>
            <person name="Franke A."/>
            <person name="Friedrich D."/>
            <person name="Gadbois L."/>
            <person name="Gearin G."/>
            <person name="Gearin C.R."/>
            <person name="Giannoukos G."/>
            <person name="Goode T."/>
            <person name="Graham J."/>
            <person name="Grandbois E."/>
            <person name="Grewal S."/>
            <person name="Gyaltsen K."/>
            <person name="Hafez N."/>
            <person name="Hagos B."/>
            <person name="Hall J."/>
            <person name="Henson C."/>
            <person name="Hollinger A."/>
            <person name="Honan T."/>
            <person name="Huard M.D."/>
            <person name="Hughes L."/>
            <person name="Hurhula B."/>
            <person name="Husby M.E."/>
            <person name="Kamat A."/>
            <person name="Kanga B."/>
            <person name="Kashin S."/>
            <person name="Khazanovich D."/>
            <person name="Kisner P."/>
            <person name="Lance K."/>
            <person name="Lara M."/>
            <person name="Lee W."/>
            <person name="Lennon N."/>
            <person name="Letendre F."/>
            <person name="LeVine R."/>
            <person name="Lipovsky A."/>
            <person name="Liu X."/>
            <person name="Liu J."/>
            <person name="Liu S."/>
            <person name="Lokyitsang T."/>
            <person name="Lokyitsang Y."/>
            <person name="Lubonja R."/>
            <person name="Lui A."/>
            <person name="MacDonald P."/>
            <person name="Magnisalis V."/>
            <person name="Maru K."/>
            <person name="Matthews C."/>
            <person name="McCusker W."/>
            <person name="McDonough S."/>
            <person name="Mehta T."/>
            <person name="Meldrim J."/>
            <person name="Meneus L."/>
            <person name="Mihai O."/>
            <person name="Mihalev A."/>
            <person name="Mihova T."/>
            <person name="Mittelman R."/>
            <person name="Mlenga V."/>
            <person name="Montmayeur A."/>
            <person name="Mulrain L."/>
            <person name="Navidi A."/>
            <person name="Naylor J."/>
            <person name="Negash T."/>
            <person name="Nguyen T."/>
            <person name="Nguyen N."/>
            <person name="Nicol R."/>
            <person name="Norbu C."/>
            <person name="Norbu N."/>
            <person name="Novod N."/>
            <person name="O'Neill B."/>
            <person name="Osman S."/>
            <person name="Markiewicz E."/>
            <person name="Oyono O.L."/>
            <person name="Patti C."/>
            <person name="Phunkhang P."/>
            <person name="Pierre F."/>
            <person name="Priest M."/>
            <person name="Raghuraman S."/>
            <person name="Rege F."/>
            <person name="Reyes R."/>
            <person name="Rise C."/>
            <person name="Rogov P."/>
            <person name="Ross K."/>
            <person name="Ryan E."/>
            <person name="Settipalli S."/>
            <person name="Shea T."/>
            <person name="Sherpa N."/>
            <person name="Shi L."/>
            <person name="Shih D."/>
            <person name="Sparrow T."/>
            <person name="Spaulding J."/>
            <person name="Stalker J."/>
            <person name="Stange-Thomann N."/>
            <person name="Stavropoulos S."/>
            <person name="Stone C."/>
            <person name="Strader C."/>
            <person name="Tesfaye S."/>
            <person name="Thomson T."/>
            <person name="Thoulutsang Y."/>
            <person name="Thoulutsang D."/>
            <person name="Topham K."/>
            <person name="Topping I."/>
            <person name="Tsamla T."/>
            <person name="Vassiliev H."/>
            <person name="Vo A."/>
            <person name="Wangchuk T."/>
            <person name="Wangdi T."/>
            <person name="Weiand M."/>
            <person name="Wilkinson J."/>
            <person name="Wilson A."/>
            <person name="Yadav S."/>
            <person name="Young G."/>
            <person name="Yu Q."/>
            <person name="Zembek L."/>
            <person name="Zhong D."/>
            <person name="Zimmer A."/>
            <person name="Zwirko Z."/>
            <person name="Jaffe D.B."/>
            <person name="Alvarez P."/>
            <person name="Brockman W."/>
            <person name="Butler J."/>
            <person name="Chin C."/>
            <person name="Gnerre S."/>
            <person name="Grabherr M."/>
            <person name="Kleber M."/>
            <person name="Mauceli E."/>
            <person name="MacCallum I."/>
        </authorList>
    </citation>
    <scope>NUCLEOTIDE SEQUENCE [LARGE SCALE GENOMIC DNA]</scope>
    <source>
        <strain evidence="3">Tucson 14030-0811.24</strain>
    </source>
</reference>
<dbReference type="HOGENOM" id="CLU_1469690_0_0_1"/>
<dbReference type="PhylomeDB" id="B4MLX4"/>
<dbReference type="AlphaFoldDB" id="B4MLX4"/>
<dbReference type="OrthoDB" id="7930815at2759"/>
<gene>
    <name evidence="2" type="primary">Dwil\GK17415</name>
    <name evidence="2" type="ORF">Dwil_GK17415</name>
</gene>
<dbReference type="FunCoup" id="B4MLX4">
    <property type="interactions" value="23"/>
</dbReference>
<feature type="region of interest" description="Disordered" evidence="1">
    <location>
        <begin position="1"/>
        <end position="20"/>
    </location>
</feature>
<dbReference type="EMBL" id="CH963847">
    <property type="protein sequence ID" value="EDW73185.1"/>
    <property type="molecule type" value="Genomic_DNA"/>
</dbReference>
<dbReference type="eggNOG" id="ENOG502T70D">
    <property type="taxonomic scope" value="Eukaryota"/>
</dbReference>
<evidence type="ECO:0000313" key="2">
    <source>
        <dbReference type="EMBL" id="EDW73185.1"/>
    </source>
</evidence>
<organism evidence="2 3">
    <name type="scientific">Drosophila willistoni</name>
    <name type="common">Fruit fly</name>
    <dbReference type="NCBI Taxonomy" id="7260"/>
    <lineage>
        <taxon>Eukaryota</taxon>
        <taxon>Metazoa</taxon>
        <taxon>Ecdysozoa</taxon>
        <taxon>Arthropoda</taxon>
        <taxon>Hexapoda</taxon>
        <taxon>Insecta</taxon>
        <taxon>Pterygota</taxon>
        <taxon>Neoptera</taxon>
        <taxon>Endopterygota</taxon>
        <taxon>Diptera</taxon>
        <taxon>Brachycera</taxon>
        <taxon>Muscomorpha</taxon>
        <taxon>Ephydroidea</taxon>
        <taxon>Drosophilidae</taxon>
        <taxon>Drosophila</taxon>
        <taxon>Sophophora</taxon>
    </lineage>
</organism>
<dbReference type="OMA" id="SHINQWL"/>
<evidence type="ECO:0000256" key="1">
    <source>
        <dbReference type="SAM" id="MobiDB-lite"/>
    </source>
</evidence>
<name>B4MLX4_DROWI</name>
<keyword evidence="3" id="KW-1185">Reference proteome</keyword>
<feature type="compositionally biased region" description="Basic and acidic residues" evidence="1">
    <location>
        <begin position="1"/>
        <end position="12"/>
    </location>
</feature>
<dbReference type="Proteomes" id="UP000007798">
    <property type="component" value="Unassembled WGS sequence"/>
</dbReference>
<proteinExistence type="predicted"/>
<dbReference type="InParanoid" id="B4MLX4"/>